<protein>
    <submittedName>
        <fullName evidence="1">Uncharacterized protein</fullName>
    </submittedName>
</protein>
<keyword evidence="2" id="KW-1185">Reference proteome</keyword>
<evidence type="ECO:0000313" key="2">
    <source>
        <dbReference type="Proteomes" id="UP000618460"/>
    </source>
</evidence>
<reference evidence="1" key="1">
    <citation type="journal article" date="2014" name="Int. J. Syst. Evol. Microbiol.">
        <title>Complete genome sequence of Corynebacterium casei LMG S-19264T (=DSM 44701T), isolated from a smear-ripened cheese.</title>
        <authorList>
            <consortium name="US DOE Joint Genome Institute (JGI-PGF)"/>
            <person name="Walter F."/>
            <person name="Albersmeier A."/>
            <person name="Kalinowski J."/>
            <person name="Ruckert C."/>
        </authorList>
    </citation>
    <scope>NUCLEOTIDE SEQUENCE</scope>
    <source>
        <strain evidence="1">CGMCC 1.6333</strain>
    </source>
</reference>
<name>A0A917TNU6_9BACI</name>
<accession>A0A917TNU6</accession>
<comment type="caution">
    <text evidence="1">The sequence shown here is derived from an EMBL/GenBank/DDBJ whole genome shotgun (WGS) entry which is preliminary data.</text>
</comment>
<reference evidence="1" key="2">
    <citation type="submission" date="2020-09" db="EMBL/GenBank/DDBJ databases">
        <authorList>
            <person name="Sun Q."/>
            <person name="Zhou Y."/>
        </authorList>
    </citation>
    <scope>NUCLEOTIDE SEQUENCE</scope>
    <source>
        <strain evidence="1">CGMCC 1.6333</strain>
    </source>
</reference>
<sequence>MYSDNGLFIKGLLFKVATVREELYIRNNLGLGVYKRPKRVYNEGISRKLFIQEVVDI</sequence>
<dbReference type="AlphaFoldDB" id="A0A917TNU6"/>
<gene>
    <name evidence="1" type="ORF">GCM10011351_12140</name>
</gene>
<dbReference type="EMBL" id="BMLG01000004">
    <property type="protein sequence ID" value="GGM27821.1"/>
    <property type="molecule type" value="Genomic_DNA"/>
</dbReference>
<proteinExistence type="predicted"/>
<dbReference type="Proteomes" id="UP000618460">
    <property type="component" value="Unassembled WGS sequence"/>
</dbReference>
<organism evidence="1 2">
    <name type="scientific">Paraliobacillus quinghaiensis</name>
    <dbReference type="NCBI Taxonomy" id="470815"/>
    <lineage>
        <taxon>Bacteria</taxon>
        <taxon>Bacillati</taxon>
        <taxon>Bacillota</taxon>
        <taxon>Bacilli</taxon>
        <taxon>Bacillales</taxon>
        <taxon>Bacillaceae</taxon>
        <taxon>Paraliobacillus</taxon>
    </lineage>
</organism>
<evidence type="ECO:0000313" key="1">
    <source>
        <dbReference type="EMBL" id="GGM27821.1"/>
    </source>
</evidence>